<name>A0ABS1T886_9CLOT</name>
<gene>
    <name evidence="1" type="ORF">JK636_07310</name>
</gene>
<accession>A0ABS1T886</accession>
<protein>
    <recommendedName>
        <fullName evidence="3">Phosphoadenosine phosphosulphate reductase domain-containing protein</fullName>
    </recommendedName>
</protein>
<dbReference type="EMBL" id="JAESWC010000002">
    <property type="protein sequence ID" value="MBL4935566.1"/>
    <property type="molecule type" value="Genomic_DNA"/>
</dbReference>
<dbReference type="RefSeq" id="WP_202748167.1">
    <property type="nucleotide sequence ID" value="NZ_JAESWC010000002.1"/>
</dbReference>
<comment type="caution">
    <text evidence="1">The sequence shown here is derived from an EMBL/GenBank/DDBJ whole genome shotgun (WGS) entry which is preliminary data.</text>
</comment>
<evidence type="ECO:0008006" key="3">
    <source>
        <dbReference type="Google" id="ProtNLM"/>
    </source>
</evidence>
<dbReference type="Gene3D" id="3.40.50.620">
    <property type="entry name" value="HUPs"/>
    <property type="match status" value="1"/>
</dbReference>
<sequence>MKHIIFYSGGIGSYFAAKRVIEIYNREDIILLFTDTMMEDQDLHRFIEETSIKLGVELVTIKDGRTPWDVARDVRFLPNSRVAQCSHLLKQKVAEKYIKQNFNPEECILYLGIDWTEEHRKKAPIKNWHPYTVEFPMCEPPYLTKIEMLNKLVNEDNIQVPELYKLGFAHNNCGGFCFRAGIGHFKNLLEKRPELYKYHEEKELEIREYLQRDDITILRRRKNGKNVNITLRELRIELENSPQQLDLMDLIDHGGCGCFVNEVSDEDLEAHSGDYVYRANK</sequence>
<dbReference type="SUPFAM" id="SSF52402">
    <property type="entry name" value="Adenine nucleotide alpha hydrolases-like"/>
    <property type="match status" value="1"/>
</dbReference>
<reference evidence="1 2" key="1">
    <citation type="submission" date="2021-01" db="EMBL/GenBank/DDBJ databases">
        <title>Genome public.</title>
        <authorList>
            <person name="Liu C."/>
            <person name="Sun Q."/>
        </authorList>
    </citation>
    <scope>NUCLEOTIDE SEQUENCE [LARGE SCALE GENOMIC DNA]</scope>
    <source>
        <strain evidence="1 2">YIM B02515</strain>
    </source>
</reference>
<proteinExistence type="predicted"/>
<evidence type="ECO:0000313" key="1">
    <source>
        <dbReference type="EMBL" id="MBL4935566.1"/>
    </source>
</evidence>
<evidence type="ECO:0000313" key="2">
    <source>
        <dbReference type="Proteomes" id="UP000632377"/>
    </source>
</evidence>
<keyword evidence="2" id="KW-1185">Reference proteome</keyword>
<organism evidence="1 2">
    <name type="scientific">Clostridium rhizosphaerae</name>
    <dbReference type="NCBI Taxonomy" id="2803861"/>
    <lineage>
        <taxon>Bacteria</taxon>
        <taxon>Bacillati</taxon>
        <taxon>Bacillota</taxon>
        <taxon>Clostridia</taxon>
        <taxon>Eubacteriales</taxon>
        <taxon>Clostridiaceae</taxon>
        <taxon>Clostridium</taxon>
    </lineage>
</organism>
<dbReference type="Proteomes" id="UP000632377">
    <property type="component" value="Unassembled WGS sequence"/>
</dbReference>
<dbReference type="InterPro" id="IPR014729">
    <property type="entry name" value="Rossmann-like_a/b/a_fold"/>
</dbReference>